<dbReference type="Gene3D" id="3.90.230.10">
    <property type="entry name" value="Creatinase/methionine aminopeptidase superfamily"/>
    <property type="match status" value="1"/>
</dbReference>
<dbReference type="CDD" id="cd01066">
    <property type="entry name" value="APP_MetAP"/>
    <property type="match status" value="1"/>
</dbReference>
<proteinExistence type="inferred from homology"/>
<keyword evidence="8" id="KW-0031">Aminopeptidase</keyword>
<dbReference type="InterPro" id="IPR036005">
    <property type="entry name" value="Creatinase/aminopeptidase-like"/>
</dbReference>
<feature type="domain" description="Creatinase N-terminal" evidence="7">
    <location>
        <begin position="36"/>
        <end position="166"/>
    </location>
</feature>
<dbReference type="SUPFAM" id="SSF53092">
    <property type="entry name" value="Creatinase/prolidase N-terminal domain"/>
    <property type="match status" value="1"/>
</dbReference>
<dbReference type="InterPro" id="IPR029149">
    <property type="entry name" value="Creatin/AminoP/Spt16_N"/>
</dbReference>
<dbReference type="InterPro" id="IPR000994">
    <property type="entry name" value="Pept_M24"/>
</dbReference>
<accession>A0ABX0LUW4</accession>
<sequence length="410" mass="44354">MNALNIGGKTMDEALAALSDMTGGMTPIGQREHEERIARAQAFMVEQGIGAVFLNAGTNMRYFTGTKWYASERMVGAILPAVGALEYIAPVFEEGSLTDFMLVKGKVNCWEEHESPYQLFIDVLGRMGVKPDPARPPRIGICESAAFFIADGIAPLAAGYALENAKSVTAFCRARKSPAEIALMQRVKDMTLEVHKAAAAILHEGITTVEVSDFIARAHRKVGAPGSYFCIVLFGEATAYPHGVSYAQTLKAGDVVLIDTGCQVHGYISDITRTYVFGEISERQRFVWNAEKAAQLAAFAAAQLGVPCREVDAAARASLEANGFGPGYKLPGLPHRTGHGIGMDIHEWPYLVGSDSTPLAVGMCFSNEPMICIPGEFGVRHEDHFYMTATGPKWFTEPAHSIDDPFGPSR</sequence>
<keyword evidence="3" id="KW-0378">Hydrolase</keyword>
<evidence type="ECO:0000313" key="8">
    <source>
        <dbReference type="EMBL" id="NHZ38495.1"/>
    </source>
</evidence>
<comment type="caution">
    <text evidence="8">The sequence shown here is derived from an EMBL/GenBank/DDBJ whole genome shotgun (WGS) entry which is preliminary data.</text>
</comment>
<dbReference type="InterPro" id="IPR001131">
    <property type="entry name" value="Peptidase_M24B_aminopep-P_CS"/>
</dbReference>
<dbReference type="SUPFAM" id="SSF55920">
    <property type="entry name" value="Creatinase/aminopeptidase"/>
    <property type="match status" value="1"/>
</dbReference>
<keyword evidence="2 5" id="KW-0479">Metal-binding</keyword>
<dbReference type="PANTHER" id="PTHR46112:SF3">
    <property type="entry name" value="AMINOPEPTIDASE YPDF"/>
    <property type="match status" value="1"/>
</dbReference>
<gene>
    <name evidence="8" type="ORF">F0185_33655</name>
</gene>
<keyword evidence="9" id="KW-1185">Reference proteome</keyword>
<evidence type="ECO:0000256" key="3">
    <source>
        <dbReference type="ARBA" id="ARBA00022801"/>
    </source>
</evidence>
<dbReference type="Gene3D" id="3.40.350.10">
    <property type="entry name" value="Creatinase/prolidase N-terminal domain"/>
    <property type="match status" value="1"/>
</dbReference>
<evidence type="ECO:0000259" key="7">
    <source>
        <dbReference type="Pfam" id="PF01321"/>
    </source>
</evidence>
<keyword evidence="1" id="KW-0645">Protease</keyword>
<reference evidence="8 9" key="1">
    <citation type="submission" date="2019-09" db="EMBL/GenBank/DDBJ databases">
        <title>Taxonomy of Antarctic Massilia spp.: description of Massilia rubra sp. nov., Massilia aquatica sp. nov., Massilia mucilaginosa sp. nov., Massilia frigida sp. nov. isolated from streams, lakes and regoliths.</title>
        <authorList>
            <person name="Holochova P."/>
            <person name="Sedlacek I."/>
            <person name="Kralova S."/>
            <person name="Maslanova I."/>
            <person name="Busse H.-J."/>
            <person name="Stankova E."/>
            <person name="Vrbovska V."/>
            <person name="Kovarovic V."/>
            <person name="Bartak M."/>
            <person name="Svec P."/>
            <person name="Pantucek R."/>
        </authorList>
    </citation>
    <scope>NUCLEOTIDE SEQUENCE [LARGE SCALE GENOMIC DNA]</scope>
    <source>
        <strain evidence="8 9">CCM 8692</strain>
    </source>
</reference>
<evidence type="ECO:0000256" key="2">
    <source>
        <dbReference type="ARBA" id="ARBA00022723"/>
    </source>
</evidence>
<dbReference type="InterPro" id="IPR050659">
    <property type="entry name" value="Peptidase_M24B"/>
</dbReference>
<dbReference type="EMBL" id="VUYU01000057">
    <property type="protein sequence ID" value="NHZ38495.1"/>
    <property type="molecule type" value="Genomic_DNA"/>
</dbReference>
<evidence type="ECO:0000256" key="5">
    <source>
        <dbReference type="RuleBase" id="RU000590"/>
    </source>
</evidence>
<dbReference type="PANTHER" id="PTHR46112">
    <property type="entry name" value="AMINOPEPTIDASE"/>
    <property type="match status" value="1"/>
</dbReference>
<keyword evidence="4" id="KW-0482">Metalloprotease</keyword>
<feature type="domain" description="Peptidase M24" evidence="6">
    <location>
        <begin position="183"/>
        <end position="388"/>
    </location>
</feature>
<name>A0ABX0LUW4_9BURK</name>
<evidence type="ECO:0000259" key="6">
    <source>
        <dbReference type="Pfam" id="PF00557"/>
    </source>
</evidence>
<dbReference type="GO" id="GO:0004177">
    <property type="term" value="F:aminopeptidase activity"/>
    <property type="evidence" value="ECO:0007669"/>
    <property type="project" value="UniProtKB-KW"/>
</dbReference>
<dbReference type="PROSITE" id="PS00491">
    <property type="entry name" value="PROLINE_PEPTIDASE"/>
    <property type="match status" value="1"/>
</dbReference>
<evidence type="ECO:0000256" key="4">
    <source>
        <dbReference type="ARBA" id="ARBA00023049"/>
    </source>
</evidence>
<dbReference type="Pfam" id="PF00557">
    <property type="entry name" value="Peptidase_M24"/>
    <property type="match status" value="1"/>
</dbReference>
<dbReference type="InterPro" id="IPR000587">
    <property type="entry name" value="Creatinase_N"/>
</dbReference>
<protein>
    <submittedName>
        <fullName evidence="8">Aminopeptidase P family protein</fullName>
    </submittedName>
</protein>
<organism evidence="8 9">
    <name type="scientific">Massilia rubra</name>
    <dbReference type="NCBI Taxonomy" id="2607910"/>
    <lineage>
        <taxon>Bacteria</taxon>
        <taxon>Pseudomonadati</taxon>
        <taxon>Pseudomonadota</taxon>
        <taxon>Betaproteobacteria</taxon>
        <taxon>Burkholderiales</taxon>
        <taxon>Oxalobacteraceae</taxon>
        <taxon>Telluria group</taxon>
        <taxon>Massilia</taxon>
    </lineage>
</organism>
<comment type="similarity">
    <text evidence="5">Belongs to the peptidase M24B family.</text>
</comment>
<evidence type="ECO:0000256" key="1">
    <source>
        <dbReference type="ARBA" id="ARBA00022670"/>
    </source>
</evidence>
<evidence type="ECO:0000313" key="9">
    <source>
        <dbReference type="Proteomes" id="UP000785613"/>
    </source>
</evidence>
<dbReference type="Proteomes" id="UP000785613">
    <property type="component" value="Unassembled WGS sequence"/>
</dbReference>
<dbReference type="Pfam" id="PF01321">
    <property type="entry name" value="Creatinase_N"/>
    <property type="match status" value="1"/>
</dbReference>